<accession>A0ABS1MH42</accession>
<organism evidence="2 3">
    <name type="scientific">Nocardia acididurans</name>
    <dbReference type="NCBI Taxonomy" id="2802282"/>
    <lineage>
        <taxon>Bacteria</taxon>
        <taxon>Bacillati</taxon>
        <taxon>Actinomycetota</taxon>
        <taxon>Actinomycetes</taxon>
        <taxon>Mycobacteriales</taxon>
        <taxon>Nocardiaceae</taxon>
        <taxon>Nocardia</taxon>
    </lineage>
</organism>
<evidence type="ECO:0000313" key="3">
    <source>
        <dbReference type="Proteomes" id="UP000602198"/>
    </source>
</evidence>
<dbReference type="Proteomes" id="UP000602198">
    <property type="component" value="Unassembled WGS sequence"/>
</dbReference>
<name>A0ABS1MH42_9NOCA</name>
<evidence type="ECO:0000256" key="1">
    <source>
        <dbReference type="SAM" id="MobiDB-lite"/>
    </source>
</evidence>
<dbReference type="Pfam" id="PF18934">
    <property type="entry name" value="DUF5682"/>
    <property type="match status" value="2"/>
</dbReference>
<comment type="caution">
    <text evidence="2">The sequence shown here is derived from an EMBL/GenBank/DDBJ whole genome shotgun (WGS) entry which is preliminary data.</text>
</comment>
<evidence type="ECO:0000313" key="2">
    <source>
        <dbReference type="EMBL" id="MBL1078984.1"/>
    </source>
</evidence>
<dbReference type="RefSeq" id="WP_201954841.1">
    <property type="nucleotide sequence ID" value="NZ_JAERRJ010000013.1"/>
</dbReference>
<gene>
    <name evidence="2" type="ORF">JK358_31730</name>
</gene>
<dbReference type="EMBL" id="JAERRJ010000013">
    <property type="protein sequence ID" value="MBL1078984.1"/>
    <property type="molecule type" value="Genomic_DNA"/>
</dbReference>
<sequence>MPVPPTAAPADAATSHLPIELGAARITFIGVRHHSPACASLVRDTIRALRPAHVLIEGPADMNDRLGELLLGHDLPIAVFTSYRDTTARHMSWAPFCDYSPEWVGLTEGRAVGAAVRFIDLPAWHTAFHGAENRYADTERRYDRAVARLCREFAVDNVDALWDHLFELSDTATLPLRLATYFDLVRGDDDADTRDLIREEYMARWVHAAVTDITGGAERDAASTVTDAASPVHIVVVTGGFHRPALIRRLRDDIAHGRLGTKSKAGAQPSAATIGAVDSGRDGMGPAAGHGIGDPTAHWPEVPVVPEDGSGGSYLVPFSFRRLDAFGGYQSGMPSPAYYQRLWEHGPDAAAEEITRSVVRRLRMRGQAVSTASLIGARTLTVGLSRLRGHESPSRTDVLDGLAGTLITEALDRPLPWTGRGQLPTGTDPVVVEMVAALSGDTVGRLHEATPHPPLVRETSNELARCGIPEEGRFHLDLGSTEGLDAGRVLHRLRVIGIPGFARISGPAVGRPPVSDEEWKITPSDNRLPALIEAGSLGATCAEAAATRLDERFAAAGSDSGGLADVLFDATLCGLSELSERIVDSVRVLVESASEPTGLGRLLAVTLGLWRHDRLFGTAQSPTLATLVDAAVRRLLWLVEGVRGGPAPADDGLLHALVAIRDAALHADAVLTVERADVAGVFSRCTAPDRPPALRGAAVGAVSILSPERTVDIVRSVRLAGTPELLGDFLAGLFALAREELLEPATRAITPNGENPSGTGSGDLKSIGRAAGGMSGAAPAAQVATDSGDTDLPPPALLAVLDELVGGFGRDEFLAALPALRLAFAWFPPRERARIASRLLEMRGLVTSATALLRLDVDAGVLARAQGVELRVDRLLAQHGLLDATTGEGGHD</sequence>
<proteinExistence type="predicted"/>
<keyword evidence="3" id="KW-1185">Reference proteome</keyword>
<protein>
    <submittedName>
        <fullName evidence="2">Uncharacterized protein</fullName>
    </submittedName>
</protein>
<feature type="region of interest" description="Disordered" evidence="1">
    <location>
        <begin position="748"/>
        <end position="768"/>
    </location>
</feature>
<dbReference type="InterPro" id="IPR043737">
    <property type="entry name" value="DUF5682"/>
</dbReference>
<reference evidence="2 3" key="1">
    <citation type="submission" date="2021-01" db="EMBL/GenBank/DDBJ databases">
        <title>WGS of actinomycetes isolated from Thailand.</title>
        <authorList>
            <person name="Thawai C."/>
        </authorList>
    </citation>
    <scope>NUCLEOTIDE SEQUENCE [LARGE SCALE GENOMIC DNA]</scope>
    <source>
        <strain evidence="2 3">LPG 2</strain>
    </source>
</reference>